<gene>
    <name evidence="3" type="ORF">PS624_03236</name>
</gene>
<dbReference type="InterPro" id="IPR051019">
    <property type="entry name" value="VLCFA-Steroid_DH"/>
</dbReference>
<organism evidence="3 4">
    <name type="scientific">Pseudomonas fluorescens</name>
    <dbReference type="NCBI Taxonomy" id="294"/>
    <lineage>
        <taxon>Bacteria</taxon>
        <taxon>Pseudomonadati</taxon>
        <taxon>Pseudomonadota</taxon>
        <taxon>Gammaproteobacteria</taxon>
        <taxon>Pseudomonadales</taxon>
        <taxon>Pseudomonadaceae</taxon>
        <taxon>Pseudomonas</taxon>
    </lineage>
</organism>
<evidence type="ECO:0000313" key="4">
    <source>
        <dbReference type="Proteomes" id="UP000326241"/>
    </source>
</evidence>
<keyword evidence="2" id="KW-0560">Oxidoreductase</keyword>
<name>A0A5E6U0M9_PSEFL</name>
<dbReference type="SUPFAM" id="SSF51735">
    <property type="entry name" value="NAD(P)-binding Rossmann-fold domains"/>
    <property type="match status" value="1"/>
</dbReference>
<proteinExistence type="predicted"/>
<sequence length="311" mass="33460">MALNLLDVLQISGAALLTWALVKLARWLWIYLWLPARFNGQSLAKRYGQGSWAFITGASDGLGRAFARELAHCGFNLILAARTQSKLDLLQSELQELGVQVRTVALDLSDSAPHTYQALAAAAEDVDLSVLINCVGTTVHRRYADVPTATLRRLLAVNVSTTAIVTHTLLPGLLRHASSTGRRAALLNVGSIVGRFYWPGTQIYGACKAFVDHLTVPLAFEYSDQLDVLSFQPTVMSTAMAAGTEPAAITISPEMAASAALSHLGHTLASHGHWRHGLLAALFTILPARVRNAVQLSGALEMGRVEMTKGE</sequence>
<dbReference type="InterPro" id="IPR002347">
    <property type="entry name" value="SDR_fam"/>
</dbReference>
<reference evidence="3 4" key="1">
    <citation type="submission" date="2019-09" db="EMBL/GenBank/DDBJ databases">
        <authorList>
            <person name="Chandra G."/>
            <person name="Truman W A."/>
        </authorList>
    </citation>
    <scope>NUCLEOTIDE SEQUENCE [LARGE SCALE GENOMIC DNA]</scope>
    <source>
        <strain evidence="3">PS624</strain>
    </source>
</reference>
<dbReference type="Pfam" id="PF00106">
    <property type="entry name" value="adh_short"/>
    <property type="match status" value="1"/>
</dbReference>
<dbReference type="Gene3D" id="3.40.50.720">
    <property type="entry name" value="NAD(P)-binding Rossmann-like Domain"/>
    <property type="match status" value="1"/>
</dbReference>
<accession>A0A5E6U0M9</accession>
<dbReference type="InterPro" id="IPR020904">
    <property type="entry name" value="Sc_DH/Rdtase_CS"/>
</dbReference>
<dbReference type="PIRSF" id="PIRSF000126">
    <property type="entry name" value="11-beta-HSD1"/>
    <property type="match status" value="1"/>
</dbReference>
<evidence type="ECO:0000256" key="2">
    <source>
        <dbReference type="ARBA" id="ARBA00023002"/>
    </source>
</evidence>
<evidence type="ECO:0000256" key="1">
    <source>
        <dbReference type="ARBA" id="ARBA00004240"/>
    </source>
</evidence>
<comment type="subcellular location">
    <subcellularLocation>
        <location evidence="1">Endoplasmic reticulum</location>
    </subcellularLocation>
</comment>
<dbReference type="EMBL" id="CABVGZ010000034">
    <property type="protein sequence ID" value="VVM99211.1"/>
    <property type="molecule type" value="Genomic_DNA"/>
</dbReference>
<dbReference type="Proteomes" id="UP000326241">
    <property type="component" value="Unassembled WGS sequence"/>
</dbReference>
<dbReference type="GO" id="GO:0016491">
    <property type="term" value="F:oxidoreductase activity"/>
    <property type="evidence" value="ECO:0007669"/>
    <property type="project" value="UniProtKB-KW"/>
</dbReference>
<dbReference type="PANTHER" id="PTHR43899:SF34">
    <property type="entry name" value="B-KETO ACYL REDUCTASE"/>
    <property type="match status" value="1"/>
</dbReference>
<dbReference type="AlphaFoldDB" id="A0A5E6U0M9"/>
<dbReference type="PANTHER" id="PTHR43899">
    <property type="entry name" value="RH59310P"/>
    <property type="match status" value="1"/>
</dbReference>
<dbReference type="InterPro" id="IPR036291">
    <property type="entry name" value="NAD(P)-bd_dom_sf"/>
</dbReference>
<evidence type="ECO:0000313" key="3">
    <source>
        <dbReference type="EMBL" id="VVM99211.1"/>
    </source>
</evidence>
<dbReference type="PROSITE" id="PS00061">
    <property type="entry name" value="ADH_SHORT"/>
    <property type="match status" value="1"/>
</dbReference>
<dbReference type="CDD" id="cd05356">
    <property type="entry name" value="17beta-HSD1_like_SDR_c"/>
    <property type="match status" value="1"/>
</dbReference>
<dbReference type="PRINTS" id="PR00081">
    <property type="entry name" value="GDHRDH"/>
</dbReference>
<protein>
    <submittedName>
        <fullName evidence="3">Uncharacterized protein</fullName>
    </submittedName>
</protein>
<dbReference type="RefSeq" id="WP_191630217.1">
    <property type="nucleotide sequence ID" value="NZ_CABVGZ010000034.1"/>
</dbReference>